<feature type="chain" id="PRO_5021199662" evidence="6">
    <location>
        <begin position="31"/>
        <end position="259"/>
    </location>
</feature>
<dbReference type="PANTHER" id="PTHR38776:SF1">
    <property type="entry name" value="MLTA-INTERACTING PROTEIN-RELATED"/>
    <property type="match status" value="1"/>
</dbReference>
<evidence type="ECO:0000313" key="8">
    <source>
        <dbReference type="Proteomes" id="UP000317663"/>
    </source>
</evidence>
<keyword evidence="5" id="KW-0998">Cell outer membrane</keyword>
<evidence type="ECO:0000313" key="7">
    <source>
        <dbReference type="EMBL" id="TPG64097.1"/>
    </source>
</evidence>
<dbReference type="RefSeq" id="WP_140470614.1">
    <property type="nucleotide sequence ID" value="NZ_RCZD01000002.1"/>
</dbReference>
<dbReference type="Pfam" id="PF06629">
    <property type="entry name" value="MipA"/>
    <property type="match status" value="1"/>
</dbReference>
<comment type="caution">
    <text evidence="7">The sequence shown here is derived from an EMBL/GenBank/DDBJ whole genome shotgun (WGS) entry which is preliminary data.</text>
</comment>
<dbReference type="PANTHER" id="PTHR38776">
    <property type="entry name" value="MLTA-INTERACTING PROTEIN-RELATED"/>
    <property type="match status" value="1"/>
</dbReference>
<evidence type="ECO:0000256" key="3">
    <source>
        <dbReference type="ARBA" id="ARBA00022729"/>
    </source>
</evidence>
<keyword evidence="3 6" id="KW-0732">Signal</keyword>
<dbReference type="InterPro" id="IPR010583">
    <property type="entry name" value="MipA"/>
</dbReference>
<dbReference type="EMBL" id="RCZD01000002">
    <property type="protein sequence ID" value="TPG64097.1"/>
    <property type="molecule type" value="Genomic_DNA"/>
</dbReference>
<sequence length="259" mass="28367">MHKLYSAGGSVVKKKLILLCVIAIPATSMASANTNELSIGAGAAIAQSPYKGYDNNVQPVPQIMYEGNNFWVHGLGAGYYLWNTDEDKLSATIYWAPFKFKSDDSSNQQLKQLDNRKSTAMAGLTYTHTTDYGFLRAALAGDMLGNSDGLTGNVGWMYPWSVSGIDFLSGAGLEFADSRQNNYYYGISQKESRKSGLSAYDAGNSWSPFLELNAAYSINKDWKVNVALRYLHLSDAVTDSPMVDKSWTGLLSTGVTYNF</sequence>
<dbReference type="Proteomes" id="UP000317663">
    <property type="component" value="Unassembled WGS sequence"/>
</dbReference>
<accession>A0A502GP34</accession>
<keyword evidence="4" id="KW-0472">Membrane</keyword>
<evidence type="ECO:0000256" key="1">
    <source>
        <dbReference type="ARBA" id="ARBA00004442"/>
    </source>
</evidence>
<evidence type="ECO:0000256" key="5">
    <source>
        <dbReference type="ARBA" id="ARBA00023237"/>
    </source>
</evidence>
<proteinExistence type="inferred from homology"/>
<organism evidence="7 8">
    <name type="scientific">Ewingella americana</name>
    <dbReference type="NCBI Taxonomy" id="41202"/>
    <lineage>
        <taxon>Bacteria</taxon>
        <taxon>Pseudomonadati</taxon>
        <taxon>Pseudomonadota</taxon>
        <taxon>Gammaproteobacteria</taxon>
        <taxon>Enterobacterales</taxon>
        <taxon>Yersiniaceae</taxon>
        <taxon>Ewingella</taxon>
    </lineage>
</organism>
<dbReference type="AlphaFoldDB" id="A0A502GP34"/>
<dbReference type="GO" id="GO:0009279">
    <property type="term" value="C:cell outer membrane"/>
    <property type="evidence" value="ECO:0007669"/>
    <property type="project" value="UniProtKB-SubCell"/>
</dbReference>
<feature type="signal peptide" evidence="6">
    <location>
        <begin position="1"/>
        <end position="30"/>
    </location>
</feature>
<keyword evidence="8" id="KW-1185">Reference proteome</keyword>
<gene>
    <name evidence="7" type="ORF">EAH77_04550</name>
</gene>
<name>A0A502GP34_9GAMM</name>
<evidence type="ECO:0000256" key="4">
    <source>
        <dbReference type="ARBA" id="ARBA00023136"/>
    </source>
</evidence>
<reference evidence="7 8" key="1">
    <citation type="journal article" date="2019" name="Environ. Microbiol.">
        <title>Species interactions and distinct microbial communities in high Arctic permafrost affected cryosols are associated with the CH4 and CO2 gas fluxes.</title>
        <authorList>
            <person name="Altshuler I."/>
            <person name="Hamel J."/>
            <person name="Turney S."/>
            <person name="Magnuson E."/>
            <person name="Levesque R."/>
            <person name="Greer C."/>
            <person name="Whyte L.G."/>
        </authorList>
    </citation>
    <scope>NUCLEOTIDE SEQUENCE [LARGE SCALE GENOMIC DNA]</scope>
    <source>
        <strain evidence="7 8">E4</strain>
    </source>
</reference>
<evidence type="ECO:0000256" key="2">
    <source>
        <dbReference type="ARBA" id="ARBA00005722"/>
    </source>
</evidence>
<dbReference type="OrthoDB" id="8562138at2"/>
<dbReference type="GO" id="GO:0009252">
    <property type="term" value="P:peptidoglycan biosynthetic process"/>
    <property type="evidence" value="ECO:0007669"/>
    <property type="project" value="TreeGrafter"/>
</dbReference>
<comment type="subcellular location">
    <subcellularLocation>
        <location evidence="1">Cell outer membrane</location>
    </subcellularLocation>
</comment>
<evidence type="ECO:0000256" key="6">
    <source>
        <dbReference type="SAM" id="SignalP"/>
    </source>
</evidence>
<comment type="similarity">
    <text evidence="2">Belongs to the MipA/OmpV family.</text>
</comment>
<protein>
    <submittedName>
        <fullName evidence="7">MipA/OmpV family protein</fullName>
    </submittedName>
</protein>